<dbReference type="SUPFAM" id="SSF143422">
    <property type="entry name" value="Transposase IS200-like"/>
    <property type="match status" value="1"/>
</dbReference>
<dbReference type="InterPro" id="IPR036515">
    <property type="entry name" value="Transposase_17_sf"/>
</dbReference>
<dbReference type="GO" id="GO:0006313">
    <property type="term" value="P:DNA transposition"/>
    <property type="evidence" value="ECO:0007669"/>
    <property type="project" value="InterPro"/>
</dbReference>
<dbReference type="Pfam" id="PF01797">
    <property type="entry name" value="Y1_Tnp"/>
    <property type="match status" value="1"/>
</dbReference>
<dbReference type="AlphaFoldDB" id="A0A1V3L0B7"/>
<dbReference type="GO" id="GO:0004803">
    <property type="term" value="F:transposase activity"/>
    <property type="evidence" value="ECO:0007669"/>
    <property type="project" value="InterPro"/>
</dbReference>
<accession>A0A1V3L0B7</accession>
<dbReference type="RefSeq" id="WP_077476935.1">
    <property type="nucleotide sequence ID" value="NZ_MLAH01000066.1"/>
</dbReference>
<organism evidence="2 3">
    <name type="scientific">Rodentibacter ratti</name>
    <dbReference type="NCBI Taxonomy" id="1906745"/>
    <lineage>
        <taxon>Bacteria</taxon>
        <taxon>Pseudomonadati</taxon>
        <taxon>Pseudomonadota</taxon>
        <taxon>Gammaproteobacteria</taxon>
        <taxon>Pasteurellales</taxon>
        <taxon>Pasteurellaceae</taxon>
        <taxon>Rodentibacter</taxon>
    </lineage>
</organism>
<dbReference type="Gene3D" id="3.30.70.1290">
    <property type="entry name" value="Transposase IS200-like"/>
    <property type="match status" value="1"/>
</dbReference>
<protein>
    <submittedName>
        <fullName evidence="2">Transposase</fullName>
    </submittedName>
</protein>
<gene>
    <name evidence="2" type="ORF">BKG93_10135</name>
</gene>
<sequence>MSYTRNLYHIVFRTKYGVPSILEENEATLYRYIWGFVREHKSVLYRINGMPDHIHLFVELHPMISVAKFVQKLKTSTHKWIDENKHLFPEFYAWAKGYCCLTYCERDKDKIIHYIKNQKIHHKNVCFVDEMKYLLSEEGIEINETFFEQNL</sequence>
<dbReference type="Proteomes" id="UP000189549">
    <property type="component" value="Unassembled WGS sequence"/>
</dbReference>
<dbReference type="PANTHER" id="PTHR33360">
    <property type="entry name" value="TRANSPOSASE FOR INSERTION SEQUENCE ELEMENT IS200"/>
    <property type="match status" value="1"/>
</dbReference>
<dbReference type="STRING" id="1906745.BKG94_04445"/>
<dbReference type="NCBIfam" id="NF033573">
    <property type="entry name" value="transpos_IS200"/>
    <property type="match status" value="1"/>
</dbReference>
<name>A0A1V3L0B7_9PAST</name>
<dbReference type="SMART" id="SM01321">
    <property type="entry name" value="Y1_Tnp"/>
    <property type="match status" value="1"/>
</dbReference>
<evidence type="ECO:0000313" key="3">
    <source>
        <dbReference type="Proteomes" id="UP000189549"/>
    </source>
</evidence>
<reference evidence="2 3" key="1">
    <citation type="submission" date="2016-10" db="EMBL/GenBank/DDBJ databases">
        <title>Rodentibacter gen. nov. and new species.</title>
        <authorList>
            <person name="Christensen H."/>
        </authorList>
    </citation>
    <scope>NUCLEOTIDE SEQUENCE [LARGE SCALE GENOMIC DNA]</scope>
    <source>
        <strain evidence="2 3">Ppn157</strain>
    </source>
</reference>
<evidence type="ECO:0000259" key="1">
    <source>
        <dbReference type="SMART" id="SM01321"/>
    </source>
</evidence>
<feature type="domain" description="Transposase IS200-like" evidence="1">
    <location>
        <begin position="3"/>
        <end position="118"/>
    </location>
</feature>
<dbReference type="EMBL" id="MLAH01000066">
    <property type="protein sequence ID" value="OOF83377.1"/>
    <property type="molecule type" value="Genomic_DNA"/>
</dbReference>
<dbReference type="InterPro" id="IPR002686">
    <property type="entry name" value="Transposase_17"/>
</dbReference>
<dbReference type="PANTHER" id="PTHR33360:SF2">
    <property type="entry name" value="TRANSPOSASE FOR INSERTION SEQUENCE ELEMENT IS200"/>
    <property type="match status" value="1"/>
</dbReference>
<proteinExistence type="predicted"/>
<comment type="caution">
    <text evidence="2">The sequence shown here is derived from an EMBL/GenBank/DDBJ whole genome shotgun (WGS) entry which is preliminary data.</text>
</comment>
<evidence type="ECO:0000313" key="2">
    <source>
        <dbReference type="EMBL" id="OOF83377.1"/>
    </source>
</evidence>
<dbReference type="GO" id="GO:0003677">
    <property type="term" value="F:DNA binding"/>
    <property type="evidence" value="ECO:0007669"/>
    <property type="project" value="InterPro"/>
</dbReference>